<dbReference type="SUPFAM" id="SSF51306">
    <property type="entry name" value="LexA/Signal peptidase"/>
    <property type="match status" value="1"/>
</dbReference>
<dbReference type="PROSITE" id="PS00761">
    <property type="entry name" value="SPASE_I_3"/>
    <property type="match status" value="1"/>
</dbReference>
<dbReference type="RefSeq" id="WP_115571356.1">
    <property type="nucleotide sequence ID" value="NZ_NXLT01000005.1"/>
</dbReference>
<organism evidence="9 10">
    <name type="scientific">Helicobacter equorum</name>
    <dbReference type="NCBI Taxonomy" id="361872"/>
    <lineage>
        <taxon>Bacteria</taxon>
        <taxon>Pseudomonadati</taxon>
        <taxon>Campylobacterota</taxon>
        <taxon>Epsilonproteobacteria</taxon>
        <taxon>Campylobacterales</taxon>
        <taxon>Helicobacteraceae</taxon>
        <taxon>Helicobacter</taxon>
    </lineage>
</organism>
<feature type="transmembrane region" description="Helical" evidence="7">
    <location>
        <begin position="15"/>
        <end position="35"/>
    </location>
</feature>
<evidence type="ECO:0000256" key="7">
    <source>
        <dbReference type="RuleBase" id="RU362042"/>
    </source>
</evidence>
<keyword evidence="5 7" id="KW-0378">Hydrolase</keyword>
<keyword evidence="10" id="KW-1185">Reference proteome</keyword>
<gene>
    <name evidence="9" type="primary">lepB</name>
    <name evidence="9" type="ORF">CQA54_06810</name>
</gene>
<dbReference type="InterPro" id="IPR036286">
    <property type="entry name" value="LexA/Signal_pep-like_sf"/>
</dbReference>
<evidence type="ECO:0000256" key="2">
    <source>
        <dbReference type="ARBA" id="ARBA00009370"/>
    </source>
</evidence>
<dbReference type="Proteomes" id="UP000256514">
    <property type="component" value="Unassembled WGS sequence"/>
</dbReference>
<comment type="subcellular location">
    <subcellularLocation>
        <location evidence="7">Membrane</location>
        <topology evidence="7">Single-pass type II membrane protein</topology>
    </subcellularLocation>
</comment>
<comment type="similarity">
    <text evidence="2 7">Belongs to the peptidase S26 family.</text>
</comment>
<feature type="domain" description="Peptidase S26" evidence="8">
    <location>
        <begin position="265"/>
        <end position="307"/>
    </location>
</feature>
<feature type="active site" evidence="6">
    <location>
        <position position="107"/>
    </location>
</feature>
<dbReference type="PANTHER" id="PTHR43390">
    <property type="entry name" value="SIGNAL PEPTIDASE I"/>
    <property type="match status" value="1"/>
</dbReference>
<sequence>MRGLWQWWRAFSSSWSGAIIIVLFVIFFIAQGFIIPTRSMVGTFFEGDLLVVKKFSYGIPTPRLPWLNTPIVPDFNGNGHLIEGERPKRGEVVVFIPPHEQSTYYVKRVFGVGGDEVIFAQDGYYLRPNNGDAGIKEFKEQLGEKLETREFLGRTFIKDPFILQHAGIYYAPRWWHISEAQNSRITPLYKRAYFRDEKGLYTKVCKDGGSISNADRRIDCDIFEKQYAAFGQDEFVYIPNLGFMDMTMRDSIAMDKLRDRQGEVFFYTKVPQDSFFMAGDNRNNSFDSRFWGSVPYSNIIGQPWFIYFSFTKANSEEVGADTNPSERYITRWERLFKGIHGIEELAKQYRDAQGLSQQTLEESKEYILETEVL</sequence>
<dbReference type="Gene3D" id="2.10.109.10">
    <property type="entry name" value="Umud Fragment, subunit A"/>
    <property type="match status" value="1"/>
</dbReference>
<dbReference type="InterPro" id="IPR019758">
    <property type="entry name" value="Pept_S26A_signal_pept_1_CS"/>
</dbReference>
<dbReference type="EMBL" id="NXLT01000005">
    <property type="protein sequence ID" value="RDU66663.1"/>
    <property type="molecule type" value="Genomic_DNA"/>
</dbReference>
<reference evidence="9 10" key="1">
    <citation type="submission" date="2018-04" db="EMBL/GenBank/DDBJ databases">
        <title>Novel Campyloabacter and Helicobacter Species and Strains.</title>
        <authorList>
            <person name="Mannion A.J."/>
            <person name="Shen Z."/>
            <person name="Fox J.G."/>
        </authorList>
    </citation>
    <scope>NUCLEOTIDE SEQUENCE [LARGE SCALE GENOMIC DNA]</scope>
    <source>
        <strain evidence="9 10">MIT 12-6600</strain>
    </source>
</reference>
<dbReference type="GO" id="GO:0006465">
    <property type="term" value="P:signal peptide processing"/>
    <property type="evidence" value="ECO:0007669"/>
    <property type="project" value="InterPro"/>
</dbReference>
<dbReference type="Pfam" id="PF10502">
    <property type="entry name" value="Peptidase_S26"/>
    <property type="match status" value="2"/>
</dbReference>
<evidence type="ECO:0000256" key="1">
    <source>
        <dbReference type="ARBA" id="ARBA00000677"/>
    </source>
</evidence>
<dbReference type="PANTHER" id="PTHR43390:SF1">
    <property type="entry name" value="CHLOROPLAST PROCESSING PEPTIDASE"/>
    <property type="match status" value="1"/>
</dbReference>
<proteinExistence type="inferred from homology"/>
<evidence type="ECO:0000259" key="8">
    <source>
        <dbReference type="Pfam" id="PF10502"/>
    </source>
</evidence>
<dbReference type="AlphaFoldDB" id="A0A3D8INH4"/>
<dbReference type="CDD" id="cd06530">
    <property type="entry name" value="S26_SPase_I"/>
    <property type="match status" value="2"/>
</dbReference>
<comment type="caution">
    <text evidence="9">The sequence shown here is derived from an EMBL/GenBank/DDBJ whole genome shotgun (WGS) entry which is preliminary data.</text>
</comment>
<evidence type="ECO:0000256" key="6">
    <source>
        <dbReference type="PIRSR" id="PIRSR600223-1"/>
    </source>
</evidence>
<evidence type="ECO:0000256" key="4">
    <source>
        <dbReference type="ARBA" id="ARBA00019232"/>
    </source>
</evidence>
<name>A0A3D8INH4_9HELI</name>
<keyword evidence="7" id="KW-0812">Transmembrane</keyword>
<dbReference type="InterPro" id="IPR000223">
    <property type="entry name" value="Pept_S26A_signal_pept_1"/>
</dbReference>
<keyword evidence="7" id="KW-1133">Transmembrane helix</keyword>
<feature type="domain" description="Peptidase S26" evidence="8">
    <location>
        <begin position="14"/>
        <end position="125"/>
    </location>
</feature>
<protein>
    <recommendedName>
        <fullName evidence="4 7">Signal peptidase I</fullName>
        <ecNumber evidence="3 7">3.4.21.89</ecNumber>
    </recommendedName>
</protein>
<dbReference type="NCBIfam" id="TIGR02227">
    <property type="entry name" value="sigpep_I_bact"/>
    <property type="match status" value="1"/>
</dbReference>
<dbReference type="InterPro" id="IPR019533">
    <property type="entry name" value="Peptidase_S26"/>
</dbReference>
<evidence type="ECO:0000313" key="10">
    <source>
        <dbReference type="Proteomes" id="UP000256514"/>
    </source>
</evidence>
<feature type="active site" evidence="6">
    <location>
        <position position="39"/>
    </location>
</feature>
<comment type="catalytic activity">
    <reaction evidence="1 7">
        <text>Cleavage of hydrophobic, N-terminal signal or leader sequences from secreted and periplasmic proteins.</text>
        <dbReference type="EC" id="3.4.21.89"/>
    </reaction>
</comment>
<evidence type="ECO:0000313" key="9">
    <source>
        <dbReference type="EMBL" id="RDU66663.1"/>
    </source>
</evidence>
<dbReference type="GO" id="GO:0016020">
    <property type="term" value="C:membrane"/>
    <property type="evidence" value="ECO:0007669"/>
    <property type="project" value="UniProtKB-SubCell"/>
</dbReference>
<keyword evidence="7" id="KW-0472">Membrane</keyword>
<evidence type="ECO:0000256" key="5">
    <source>
        <dbReference type="ARBA" id="ARBA00022801"/>
    </source>
</evidence>
<dbReference type="GO" id="GO:0004252">
    <property type="term" value="F:serine-type endopeptidase activity"/>
    <property type="evidence" value="ECO:0007669"/>
    <property type="project" value="InterPro"/>
</dbReference>
<dbReference type="PRINTS" id="PR00727">
    <property type="entry name" value="LEADERPTASE"/>
</dbReference>
<dbReference type="GO" id="GO:0009003">
    <property type="term" value="F:signal peptidase activity"/>
    <property type="evidence" value="ECO:0007669"/>
    <property type="project" value="UniProtKB-EC"/>
</dbReference>
<dbReference type="OrthoDB" id="9815782at2"/>
<dbReference type="EC" id="3.4.21.89" evidence="3 7"/>
<accession>A0A3D8INH4</accession>
<keyword evidence="7" id="KW-0645">Protease</keyword>
<evidence type="ECO:0000256" key="3">
    <source>
        <dbReference type="ARBA" id="ARBA00013208"/>
    </source>
</evidence>